<feature type="transmembrane region" description="Helical" evidence="7">
    <location>
        <begin position="163"/>
        <end position="187"/>
    </location>
</feature>
<dbReference type="InterPro" id="IPR042094">
    <property type="entry name" value="T2SS_GspF_sf"/>
</dbReference>
<evidence type="ECO:0000313" key="10">
    <source>
        <dbReference type="Proteomes" id="UP001155241"/>
    </source>
</evidence>
<keyword evidence="10" id="KW-1185">Reference proteome</keyword>
<protein>
    <submittedName>
        <fullName evidence="9">Type II secretion system F family protein</fullName>
    </submittedName>
</protein>
<feature type="transmembrane region" description="Helical" evidence="7">
    <location>
        <begin position="306"/>
        <end position="331"/>
    </location>
</feature>
<dbReference type="GO" id="GO:0005886">
    <property type="term" value="C:plasma membrane"/>
    <property type="evidence" value="ECO:0007669"/>
    <property type="project" value="UniProtKB-SubCell"/>
</dbReference>
<evidence type="ECO:0000256" key="4">
    <source>
        <dbReference type="ARBA" id="ARBA00022692"/>
    </source>
</evidence>
<dbReference type="RefSeq" id="WP_252853142.1">
    <property type="nucleotide sequence ID" value="NZ_JAMXLR010000051.1"/>
</dbReference>
<accession>A0A9X2JJI6</accession>
<reference evidence="9" key="1">
    <citation type="submission" date="2022-06" db="EMBL/GenBank/DDBJ databases">
        <title>Aeoliella straminimaris, a novel planctomycete from sediments.</title>
        <authorList>
            <person name="Vitorino I.R."/>
            <person name="Lage O.M."/>
        </authorList>
    </citation>
    <scope>NUCLEOTIDE SEQUENCE</scope>
    <source>
        <strain evidence="9">ICT_H6.2</strain>
    </source>
</reference>
<dbReference type="InterPro" id="IPR018076">
    <property type="entry name" value="T2SS_GspF_dom"/>
</dbReference>
<evidence type="ECO:0000256" key="3">
    <source>
        <dbReference type="ARBA" id="ARBA00022475"/>
    </source>
</evidence>
<evidence type="ECO:0000259" key="8">
    <source>
        <dbReference type="Pfam" id="PF00482"/>
    </source>
</evidence>
<evidence type="ECO:0000256" key="5">
    <source>
        <dbReference type="ARBA" id="ARBA00022989"/>
    </source>
</evidence>
<dbReference type="PANTHER" id="PTHR30012:SF0">
    <property type="entry name" value="TYPE II SECRETION SYSTEM PROTEIN F-RELATED"/>
    <property type="match status" value="1"/>
</dbReference>
<feature type="domain" description="Type II secretion system protein GspF" evidence="8">
    <location>
        <begin position="16"/>
        <end position="134"/>
    </location>
</feature>
<dbReference type="Gene3D" id="1.20.81.30">
    <property type="entry name" value="Type II secretion system (T2SS), domain F"/>
    <property type="match status" value="2"/>
</dbReference>
<evidence type="ECO:0000256" key="1">
    <source>
        <dbReference type="ARBA" id="ARBA00004651"/>
    </source>
</evidence>
<feature type="transmembrane region" description="Helical" evidence="7">
    <location>
        <begin position="110"/>
        <end position="133"/>
    </location>
</feature>
<keyword evidence="4 7" id="KW-0812">Transmembrane</keyword>
<dbReference type="PANTHER" id="PTHR30012">
    <property type="entry name" value="GENERAL SECRETION PATHWAY PROTEIN"/>
    <property type="match status" value="1"/>
</dbReference>
<evidence type="ECO:0000313" key="9">
    <source>
        <dbReference type="EMBL" id="MCO6045029.1"/>
    </source>
</evidence>
<keyword evidence="6 7" id="KW-0472">Membrane</keyword>
<keyword evidence="5 7" id="KW-1133">Transmembrane helix</keyword>
<evidence type="ECO:0000256" key="6">
    <source>
        <dbReference type="ARBA" id="ARBA00023136"/>
    </source>
</evidence>
<dbReference type="Pfam" id="PF00482">
    <property type="entry name" value="T2SSF"/>
    <property type="match status" value="2"/>
</dbReference>
<sequence length="339" mass="36750">MDYQQDNSQQIPSTAAVASEQRMSLEVVLDALVEDLDDRQLREAVGRLKSEMASGKSLEAALKSIENSAPRYLVGMLRAATTSDRLANVCNTFALLRESSDRAWRTLQGLLLYPLILLVVLSSVTMSLSYVLLPNFSDLYNEFDLALPAATESILGAMPLMPWAMIAMMALWLMVILLPGIFGYGYSLRNSLPLLGRLFVSISQQQLAATLASFVELRVPLPAALEYTGDLLDDRGLARATYRVAGLVERGLTLSEAMATSQAFDRSLATIAGWGERRSQLASGLALAAEMFANRREQRLVFIRRVVPPLALVAVGSGIAAAAAALLMPVIKLIEGLTG</sequence>
<comment type="caution">
    <text evidence="9">The sequence shown here is derived from an EMBL/GenBank/DDBJ whole genome shotgun (WGS) entry which is preliminary data.</text>
</comment>
<organism evidence="9 10">
    <name type="scientific">Aeoliella straminimaris</name>
    <dbReference type="NCBI Taxonomy" id="2954799"/>
    <lineage>
        <taxon>Bacteria</taxon>
        <taxon>Pseudomonadati</taxon>
        <taxon>Planctomycetota</taxon>
        <taxon>Planctomycetia</taxon>
        <taxon>Pirellulales</taxon>
        <taxon>Lacipirellulaceae</taxon>
        <taxon>Aeoliella</taxon>
    </lineage>
</organism>
<gene>
    <name evidence="9" type="ORF">NG895_14055</name>
</gene>
<proteinExistence type="inferred from homology"/>
<comment type="similarity">
    <text evidence="2">Belongs to the GSP F family.</text>
</comment>
<name>A0A9X2JJI6_9BACT</name>
<comment type="subcellular location">
    <subcellularLocation>
        <location evidence="1">Cell membrane</location>
        <topology evidence="1">Multi-pass membrane protein</topology>
    </subcellularLocation>
</comment>
<feature type="domain" description="Type II secretion system protein GspF" evidence="8">
    <location>
        <begin position="209"/>
        <end position="329"/>
    </location>
</feature>
<keyword evidence="3" id="KW-1003">Cell membrane</keyword>
<dbReference type="AlphaFoldDB" id="A0A9X2JJI6"/>
<dbReference type="InterPro" id="IPR003004">
    <property type="entry name" value="GspF/PilC"/>
</dbReference>
<dbReference type="Proteomes" id="UP001155241">
    <property type="component" value="Unassembled WGS sequence"/>
</dbReference>
<evidence type="ECO:0000256" key="7">
    <source>
        <dbReference type="SAM" id="Phobius"/>
    </source>
</evidence>
<dbReference type="EMBL" id="JAMXLR010000051">
    <property type="protein sequence ID" value="MCO6045029.1"/>
    <property type="molecule type" value="Genomic_DNA"/>
</dbReference>
<evidence type="ECO:0000256" key="2">
    <source>
        <dbReference type="ARBA" id="ARBA00005745"/>
    </source>
</evidence>